<gene>
    <name evidence="1" type="ORF">N7E81_10940</name>
</gene>
<evidence type="ECO:0000313" key="1">
    <source>
        <dbReference type="EMBL" id="UXX77883.1"/>
    </source>
</evidence>
<protein>
    <recommendedName>
        <fullName evidence="3">Group II intron, maturase-specific domain</fullName>
    </recommendedName>
</protein>
<evidence type="ECO:0000313" key="2">
    <source>
        <dbReference type="Proteomes" id="UP001062165"/>
    </source>
</evidence>
<proteinExistence type="predicted"/>
<keyword evidence="2" id="KW-1185">Reference proteome</keyword>
<dbReference type="Proteomes" id="UP001062165">
    <property type="component" value="Chromosome"/>
</dbReference>
<organism evidence="1 2">
    <name type="scientific">Reichenbachiella carrageenanivorans</name>
    <dbReference type="NCBI Taxonomy" id="2979869"/>
    <lineage>
        <taxon>Bacteria</taxon>
        <taxon>Pseudomonadati</taxon>
        <taxon>Bacteroidota</taxon>
        <taxon>Cytophagia</taxon>
        <taxon>Cytophagales</taxon>
        <taxon>Reichenbachiellaceae</taxon>
        <taxon>Reichenbachiella</taxon>
    </lineage>
</organism>
<reference evidence="1" key="1">
    <citation type="submission" date="2022-10" db="EMBL/GenBank/DDBJ databases">
        <title>Comparative genomics and taxonomic characterization of three novel marine species of genus Reichenbachiella exhibiting antioxidant and polysaccharide degradation activities.</title>
        <authorList>
            <person name="Muhammad N."/>
            <person name="Lee Y.-J."/>
            <person name="Ko J."/>
            <person name="Kim S.-G."/>
        </authorList>
    </citation>
    <scope>NUCLEOTIDE SEQUENCE</scope>
    <source>
        <strain evidence="1">Wsw4-B4</strain>
    </source>
</reference>
<dbReference type="RefSeq" id="WP_263049630.1">
    <property type="nucleotide sequence ID" value="NZ_CP106735.1"/>
</dbReference>
<evidence type="ECO:0008006" key="3">
    <source>
        <dbReference type="Google" id="ProtNLM"/>
    </source>
</evidence>
<dbReference type="EMBL" id="CP106735">
    <property type="protein sequence ID" value="UXX77883.1"/>
    <property type="molecule type" value="Genomic_DNA"/>
</dbReference>
<accession>A0ABY6CYM7</accession>
<sequence length="106" mass="12888">MASAHRRMLNRQFDVPYSNGYQDIVDIDLKGFFDEVQHYKLLQLIYEKVKYRFVASESSWQTLKCKLKHQTKKTLPYSFEERLQKLKEVYRGWINNFRQGSIYEAR</sequence>
<name>A0ABY6CYM7_9BACT</name>